<sequence>MDARIEHIFQPPERELQLDKTIMQHSAQHPARRPWQIFNPHAQQKSSNKANAQKLKPEGFDRHSDRGNRTPGCRAPGKLRDGDVSHYTISDVV</sequence>
<name>A0ACD1HHW7_9EURO</name>
<protein>
    <submittedName>
        <fullName evidence="1">Uncharacterized protein</fullName>
    </submittedName>
</protein>
<keyword evidence="2" id="KW-1185">Reference proteome</keyword>
<evidence type="ECO:0000313" key="2">
    <source>
        <dbReference type="Proteomes" id="UP000249661"/>
    </source>
</evidence>
<evidence type="ECO:0000313" key="1">
    <source>
        <dbReference type="EMBL" id="RAH72958.1"/>
    </source>
</evidence>
<dbReference type="Proteomes" id="UP000249661">
    <property type="component" value="Unassembled WGS sequence"/>
</dbReference>
<organism evidence="1 2">
    <name type="scientific">Aspergillus aculeatinus CBS 121060</name>
    <dbReference type="NCBI Taxonomy" id="1448322"/>
    <lineage>
        <taxon>Eukaryota</taxon>
        <taxon>Fungi</taxon>
        <taxon>Dikarya</taxon>
        <taxon>Ascomycota</taxon>
        <taxon>Pezizomycotina</taxon>
        <taxon>Eurotiomycetes</taxon>
        <taxon>Eurotiomycetidae</taxon>
        <taxon>Eurotiales</taxon>
        <taxon>Aspergillaceae</taxon>
        <taxon>Aspergillus</taxon>
        <taxon>Aspergillus subgen. Circumdati</taxon>
    </lineage>
</organism>
<reference evidence="1" key="1">
    <citation type="submission" date="2018-02" db="EMBL/GenBank/DDBJ databases">
        <title>The genomes of Aspergillus section Nigri reveals drivers in fungal speciation.</title>
        <authorList>
            <consortium name="DOE Joint Genome Institute"/>
            <person name="Vesth T.C."/>
            <person name="Nybo J."/>
            <person name="Theobald S."/>
            <person name="Brandl J."/>
            <person name="Frisvad J.C."/>
            <person name="Nielsen K.F."/>
            <person name="Lyhne E.K."/>
            <person name="Kogle M.E."/>
            <person name="Kuo A."/>
            <person name="Riley R."/>
            <person name="Clum A."/>
            <person name="Nolan M."/>
            <person name="Lipzen A."/>
            <person name="Salamov A."/>
            <person name="Henrissat B."/>
            <person name="Wiebenga A."/>
            <person name="De vries R.P."/>
            <person name="Grigoriev I.V."/>
            <person name="Mortensen U.H."/>
            <person name="Andersen M.R."/>
            <person name="Baker S.E."/>
        </authorList>
    </citation>
    <scope>NUCLEOTIDE SEQUENCE</scope>
    <source>
        <strain evidence="1">CBS 121060</strain>
    </source>
</reference>
<accession>A0ACD1HHW7</accession>
<gene>
    <name evidence="1" type="ORF">BO66DRAFT_251268</name>
</gene>
<dbReference type="EMBL" id="KZ824941">
    <property type="protein sequence ID" value="RAH72958.1"/>
    <property type="molecule type" value="Genomic_DNA"/>
</dbReference>
<proteinExistence type="predicted"/>